<evidence type="ECO:0000313" key="2">
    <source>
        <dbReference type="EMBL" id="CAY78780.1"/>
    </source>
</evidence>
<sequence>MNVSFRSNYHQGTIRCSVTAITSRSHRGDRGSTPRFGVSFLFSRKIHMLIHLPLLFHCDATSHILLISIFFLLLFALPQHTMGINSTSCCVHFSSSYNYNVHKLA</sequence>
<protein>
    <submittedName>
        <fullName evidence="2">EC1118_1D0_5589p</fullName>
    </submittedName>
</protein>
<keyword evidence="1" id="KW-0472">Membrane</keyword>
<dbReference type="EMBL" id="FN393063">
    <property type="protein sequence ID" value="CAY78780.1"/>
    <property type="molecule type" value="Genomic_DNA"/>
</dbReference>
<evidence type="ECO:0000313" key="3">
    <source>
        <dbReference type="Proteomes" id="UP000000286"/>
    </source>
</evidence>
<keyword evidence="1" id="KW-1133">Transmembrane helix</keyword>
<feature type="transmembrane region" description="Helical" evidence="1">
    <location>
        <begin position="54"/>
        <end position="77"/>
    </location>
</feature>
<gene>
    <name evidence="2" type="ORF">EC1118_1D0_5589g</name>
</gene>
<evidence type="ECO:0000256" key="1">
    <source>
        <dbReference type="SAM" id="Phobius"/>
    </source>
</evidence>
<accession>C8Z5J1</accession>
<name>C8Z5J1_YEAS8</name>
<organism evidence="2 3">
    <name type="scientific">Saccharomyces cerevisiae (strain Lalvin EC1118 / Prise de mousse)</name>
    <name type="common">Baker's yeast</name>
    <dbReference type="NCBI Taxonomy" id="643680"/>
    <lineage>
        <taxon>Eukaryota</taxon>
        <taxon>Fungi</taxon>
        <taxon>Dikarya</taxon>
        <taxon>Ascomycota</taxon>
        <taxon>Saccharomycotina</taxon>
        <taxon>Saccharomycetes</taxon>
        <taxon>Saccharomycetales</taxon>
        <taxon>Saccharomycetaceae</taxon>
        <taxon>Saccharomyces</taxon>
    </lineage>
</organism>
<keyword evidence="1" id="KW-0812">Transmembrane</keyword>
<dbReference type="HOGENOM" id="CLU_2238709_0_0_1"/>
<dbReference type="AlphaFoldDB" id="C8Z5J1"/>
<reference evidence="2 3" key="1">
    <citation type="journal article" date="2009" name="Proc. Natl. Acad. Sci. U.S.A.">
        <title>Eukaryote-to-eukaryote gene transfer events revealed by the genome sequence of the wine yeast Saccharomyces cerevisiae EC1118.</title>
        <authorList>
            <person name="Novo M."/>
            <person name="Bigey F."/>
            <person name="Beyne E."/>
            <person name="Galeote V."/>
            <person name="Gavory F."/>
            <person name="Mallet S."/>
            <person name="Cambot B."/>
            <person name="Legras J.L."/>
            <person name="Wincker P."/>
            <person name="Casaregola S."/>
            <person name="Dequin S."/>
        </authorList>
    </citation>
    <scope>NUCLEOTIDE SEQUENCE [LARGE SCALE GENOMIC DNA]</scope>
    <source>
        <strain evidence="3">Lalvin EC1118 / Prise de mousse</strain>
    </source>
</reference>
<dbReference type="Proteomes" id="UP000000286">
    <property type="component" value="Chromosome IV"/>
</dbReference>
<proteinExistence type="predicted"/>
<dbReference type="SMR" id="C8Z5J1"/>